<dbReference type="eggNOG" id="COG1242">
    <property type="taxonomic scope" value="Bacteria"/>
</dbReference>
<keyword evidence="4" id="KW-0479">Metal-binding</keyword>
<feature type="domain" description="Radical SAM core" evidence="7">
    <location>
        <begin position="20"/>
        <end position="264"/>
    </location>
</feature>
<dbReference type="InterPro" id="IPR006638">
    <property type="entry name" value="Elp3/MiaA/NifB-like_rSAM"/>
</dbReference>
<evidence type="ECO:0000256" key="5">
    <source>
        <dbReference type="ARBA" id="ARBA00023004"/>
    </source>
</evidence>
<evidence type="ECO:0000313" key="9">
    <source>
        <dbReference type="Proteomes" id="UP000006008"/>
    </source>
</evidence>
<dbReference type="InterPro" id="IPR005911">
    <property type="entry name" value="YhcC-like"/>
</dbReference>
<keyword evidence="6" id="KW-0411">Iron-sulfur</keyword>
<organism evidence="8 9">
    <name type="scientific">Alistipes indistinctus YIT 12060</name>
    <dbReference type="NCBI Taxonomy" id="742725"/>
    <lineage>
        <taxon>Bacteria</taxon>
        <taxon>Pseudomonadati</taxon>
        <taxon>Bacteroidota</taxon>
        <taxon>Bacteroidia</taxon>
        <taxon>Bacteroidales</taxon>
        <taxon>Rikenellaceae</taxon>
        <taxon>Alistipes</taxon>
    </lineage>
</organism>
<evidence type="ECO:0000256" key="2">
    <source>
        <dbReference type="ARBA" id="ARBA00022485"/>
    </source>
</evidence>
<dbReference type="AlphaFoldDB" id="G5H835"/>
<dbReference type="SFLD" id="SFLDS00029">
    <property type="entry name" value="Radical_SAM"/>
    <property type="match status" value="1"/>
</dbReference>
<gene>
    <name evidence="8" type="ORF">HMPREF9450_01095</name>
</gene>
<reference evidence="8 9" key="1">
    <citation type="submission" date="2011-08" db="EMBL/GenBank/DDBJ databases">
        <title>The Genome Sequence of Alistipes indistinctus YIT 12060.</title>
        <authorList>
            <consortium name="The Broad Institute Genome Sequencing Platform"/>
            <person name="Earl A."/>
            <person name="Ward D."/>
            <person name="Feldgarden M."/>
            <person name="Gevers D."/>
            <person name="Morotomi M."/>
            <person name="Young S.K."/>
            <person name="Zeng Q."/>
            <person name="Gargeya S."/>
            <person name="Fitzgerald M."/>
            <person name="Haas B."/>
            <person name="Abouelleil A."/>
            <person name="Alvarado L."/>
            <person name="Arachchi H.M."/>
            <person name="Berlin A."/>
            <person name="Brown A."/>
            <person name="Chapman S.B."/>
            <person name="Chen Z."/>
            <person name="Dunbar C."/>
            <person name="Freedman E."/>
            <person name="Gearin G."/>
            <person name="Gellesch M."/>
            <person name="Goldberg J."/>
            <person name="Griggs A."/>
            <person name="Gujja S."/>
            <person name="Heiman D."/>
            <person name="Howarth C."/>
            <person name="Larson L."/>
            <person name="Lui A."/>
            <person name="MacDonald P.J.P."/>
            <person name="Montmayeur A."/>
            <person name="Murphy C."/>
            <person name="Neiman D."/>
            <person name="Pearson M."/>
            <person name="Priest M."/>
            <person name="Roberts A."/>
            <person name="Saif S."/>
            <person name="Shea T."/>
            <person name="Shenoy N."/>
            <person name="Sisk P."/>
            <person name="Stolte C."/>
            <person name="Sykes S."/>
            <person name="Wortman J."/>
            <person name="Nusbaum C."/>
            <person name="Birren B."/>
        </authorList>
    </citation>
    <scope>NUCLEOTIDE SEQUENCE [LARGE SCALE GENOMIC DNA]</scope>
    <source>
        <strain evidence="8 9">YIT 12060</strain>
    </source>
</reference>
<dbReference type="Pfam" id="PF16199">
    <property type="entry name" value="Radical_SAM_C"/>
    <property type="match status" value="1"/>
</dbReference>
<dbReference type="EMBL" id="ADLD01000011">
    <property type="protein sequence ID" value="EHB92230.1"/>
    <property type="molecule type" value="Genomic_DNA"/>
</dbReference>
<dbReference type="Pfam" id="PF04055">
    <property type="entry name" value="Radical_SAM"/>
    <property type="match status" value="1"/>
</dbReference>
<dbReference type="InterPro" id="IPR023404">
    <property type="entry name" value="rSAM_horseshoe"/>
</dbReference>
<dbReference type="RefSeq" id="WP_009133901.1">
    <property type="nucleotide sequence ID" value="NZ_CP102250.1"/>
</dbReference>
<dbReference type="SFLD" id="SFLDG01086">
    <property type="entry name" value="elongater_protein-like"/>
    <property type="match status" value="1"/>
</dbReference>
<sequence>MYPWGDERRYNSYSGYFRRTFGSRIQKLSVNAGFSCPNRDGTLSYGGCTFCSNEAFTPSYCRPGKSVRQQLQEGIEFHRNRYRQADRYLAYFQSFSNTYAPLDRLKTVFAEAFELPEVAGIIVGTRPDCIDGRKLDYLAELAQRYYVTIEYGIESCYDKTLQEINRGHDFDCALRAVEATAARGIPVGAHFILGLPGETRAMMQDQVGRINALPLTTVKFHQLQIFKGTRMAEMYREHPADFQFFGVDEYIDFVIDLLERIRPDLVLERFASEAPPRYQAGPTWGLIRNEQLWSRFECRLRERDTFQGALFR</sequence>
<comment type="cofactor">
    <cofactor evidence="1">
        <name>[4Fe-4S] cluster</name>
        <dbReference type="ChEBI" id="CHEBI:49883"/>
    </cofactor>
</comment>
<keyword evidence="9" id="KW-1185">Reference proteome</keyword>
<dbReference type="PATRIC" id="fig|742725.3.peg.1156"/>
<dbReference type="InterPro" id="IPR039661">
    <property type="entry name" value="ELP3"/>
</dbReference>
<evidence type="ECO:0000256" key="1">
    <source>
        <dbReference type="ARBA" id="ARBA00001966"/>
    </source>
</evidence>
<evidence type="ECO:0000259" key="7">
    <source>
        <dbReference type="PROSITE" id="PS51918"/>
    </source>
</evidence>
<dbReference type="GO" id="GO:0051539">
    <property type="term" value="F:4 iron, 4 sulfur cluster binding"/>
    <property type="evidence" value="ECO:0007669"/>
    <property type="project" value="UniProtKB-KW"/>
</dbReference>
<dbReference type="GO" id="GO:0003824">
    <property type="term" value="F:catalytic activity"/>
    <property type="evidence" value="ECO:0007669"/>
    <property type="project" value="InterPro"/>
</dbReference>
<evidence type="ECO:0000256" key="4">
    <source>
        <dbReference type="ARBA" id="ARBA00022723"/>
    </source>
</evidence>
<dbReference type="SUPFAM" id="SSF102114">
    <property type="entry name" value="Radical SAM enzymes"/>
    <property type="match status" value="1"/>
</dbReference>
<dbReference type="PANTHER" id="PTHR11135">
    <property type="entry name" value="HISTONE ACETYLTRANSFERASE-RELATED"/>
    <property type="match status" value="1"/>
</dbReference>
<dbReference type="PANTHER" id="PTHR11135:SF1">
    <property type="entry name" value="PROTEIN YHCC"/>
    <property type="match status" value="1"/>
</dbReference>
<dbReference type="GeneID" id="92815879"/>
<dbReference type="SMART" id="SM00729">
    <property type="entry name" value="Elp3"/>
    <property type="match status" value="1"/>
</dbReference>
<name>G5H835_9BACT</name>
<evidence type="ECO:0000256" key="6">
    <source>
        <dbReference type="ARBA" id="ARBA00023014"/>
    </source>
</evidence>
<proteinExistence type="predicted"/>
<dbReference type="InterPro" id="IPR032432">
    <property type="entry name" value="Radical_SAM_C"/>
</dbReference>
<dbReference type="NCBIfam" id="TIGR01212">
    <property type="entry name" value="TIGR01212 family radical SAM protein"/>
    <property type="match status" value="1"/>
</dbReference>
<dbReference type="STRING" id="742725.HMPREF9450_01095"/>
<accession>G5H835</accession>
<protein>
    <submittedName>
        <fullName evidence="8">TIGR01212 family radical SAM protein</fullName>
    </submittedName>
</protein>
<dbReference type="PROSITE" id="PS51918">
    <property type="entry name" value="RADICAL_SAM"/>
    <property type="match status" value="1"/>
</dbReference>
<dbReference type="SFLD" id="SFLDG01091">
    <property type="entry name" value="uncharacterized_CHP01210-like"/>
    <property type="match status" value="1"/>
</dbReference>
<keyword evidence="5" id="KW-0408">Iron</keyword>
<comment type="caution">
    <text evidence="8">The sequence shown here is derived from an EMBL/GenBank/DDBJ whole genome shotgun (WGS) entry which is preliminary data.</text>
</comment>
<dbReference type="InterPro" id="IPR007197">
    <property type="entry name" value="rSAM"/>
</dbReference>
<dbReference type="HOGENOM" id="CLU_060920_0_0_10"/>
<keyword evidence="3" id="KW-0949">S-adenosyl-L-methionine</keyword>
<dbReference type="Gene3D" id="3.80.30.20">
    <property type="entry name" value="tm_1862 like domain"/>
    <property type="match status" value="1"/>
</dbReference>
<dbReference type="Proteomes" id="UP000006008">
    <property type="component" value="Unassembled WGS sequence"/>
</dbReference>
<evidence type="ECO:0000256" key="3">
    <source>
        <dbReference type="ARBA" id="ARBA00022691"/>
    </source>
</evidence>
<dbReference type="GO" id="GO:0046872">
    <property type="term" value="F:metal ion binding"/>
    <property type="evidence" value="ECO:0007669"/>
    <property type="project" value="UniProtKB-KW"/>
</dbReference>
<dbReference type="InterPro" id="IPR058240">
    <property type="entry name" value="rSAM_sf"/>
</dbReference>
<evidence type="ECO:0000313" key="8">
    <source>
        <dbReference type="EMBL" id="EHB92230.1"/>
    </source>
</evidence>
<dbReference type="CDD" id="cd01335">
    <property type="entry name" value="Radical_SAM"/>
    <property type="match status" value="1"/>
</dbReference>
<keyword evidence="2" id="KW-0004">4Fe-4S</keyword>